<protein>
    <submittedName>
        <fullName evidence="1">Uncharacterized protein</fullName>
    </submittedName>
</protein>
<comment type="caution">
    <text evidence="1">The sequence shown here is derived from an EMBL/GenBank/DDBJ whole genome shotgun (WGS) entry which is preliminary data.</text>
</comment>
<accession>A0AAN7W5I9</accession>
<gene>
    <name evidence="1" type="ORF">LTR97_005725</name>
</gene>
<name>A0AAN7W5I9_9PEZI</name>
<dbReference type="Proteomes" id="UP001310594">
    <property type="component" value="Unassembled WGS sequence"/>
</dbReference>
<dbReference type="AlphaFoldDB" id="A0AAN7W5I9"/>
<organism evidence="1 2">
    <name type="scientific">Elasticomyces elasticus</name>
    <dbReference type="NCBI Taxonomy" id="574655"/>
    <lineage>
        <taxon>Eukaryota</taxon>
        <taxon>Fungi</taxon>
        <taxon>Dikarya</taxon>
        <taxon>Ascomycota</taxon>
        <taxon>Pezizomycotina</taxon>
        <taxon>Dothideomycetes</taxon>
        <taxon>Dothideomycetidae</taxon>
        <taxon>Mycosphaerellales</taxon>
        <taxon>Teratosphaeriaceae</taxon>
        <taxon>Elasticomyces</taxon>
    </lineage>
</organism>
<evidence type="ECO:0000313" key="2">
    <source>
        <dbReference type="Proteomes" id="UP001310594"/>
    </source>
</evidence>
<sequence length="130" mass="15484">MATIQAAFDKFEEKFKKACTIPNDPWTSTLNFYQRTDLLSQTLLKFLEDELELAPCYKLKTYLALSRVERQHDSVESMSACRQYLWKAERVLKDCWVVYKGVEDLAYLDNAEQAIKREWGEFGRRRWWNG</sequence>
<proteinExistence type="predicted"/>
<dbReference type="EMBL" id="JAVRQU010000008">
    <property type="protein sequence ID" value="KAK5699596.1"/>
    <property type="molecule type" value="Genomic_DNA"/>
</dbReference>
<evidence type="ECO:0000313" key="1">
    <source>
        <dbReference type="EMBL" id="KAK5699596.1"/>
    </source>
</evidence>
<reference evidence="1" key="1">
    <citation type="submission" date="2023-08" db="EMBL/GenBank/DDBJ databases">
        <title>Black Yeasts Isolated from many extreme environments.</title>
        <authorList>
            <person name="Coleine C."/>
            <person name="Stajich J.E."/>
            <person name="Selbmann L."/>
        </authorList>
    </citation>
    <scope>NUCLEOTIDE SEQUENCE</scope>
    <source>
        <strain evidence="1">CCFEE 5810</strain>
    </source>
</reference>